<dbReference type="InterPro" id="IPR013149">
    <property type="entry name" value="ADH-like_C"/>
</dbReference>
<dbReference type="Pfam" id="PF08240">
    <property type="entry name" value="ADH_N"/>
    <property type="match status" value="1"/>
</dbReference>
<proteinExistence type="inferred from homology"/>
<evidence type="ECO:0000313" key="9">
    <source>
        <dbReference type="EMBL" id="RGE90071.1"/>
    </source>
</evidence>
<evidence type="ECO:0000256" key="1">
    <source>
        <dbReference type="ARBA" id="ARBA00001947"/>
    </source>
</evidence>
<accession>A0A3E3K5X8</accession>
<dbReference type="InterPro" id="IPR011032">
    <property type="entry name" value="GroES-like_sf"/>
</dbReference>
<dbReference type="RefSeq" id="WP_024732502.1">
    <property type="nucleotide sequence ID" value="NZ_BAABYU010000001.1"/>
</dbReference>
<comment type="similarity">
    <text evidence="2 6">Belongs to the zinc-containing alcohol dehydrogenase family.</text>
</comment>
<organism evidence="9 10">
    <name type="scientific">Sellimonas intestinalis</name>
    <dbReference type="NCBI Taxonomy" id="1653434"/>
    <lineage>
        <taxon>Bacteria</taxon>
        <taxon>Bacillati</taxon>
        <taxon>Bacillota</taxon>
        <taxon>Clostridia</taxon>
        <taxon>Lachnospirales</taxon>
        <taxon>Lachnospiraceae</taxon>
        <taxon>Sellimonas</taxon>
    </lineage>
</organism>
<dbReference type="AlphaFoldDB" id="A0A3E3K5X8"/>
<keyword evidence="3 6" id="KW-0479">Metal-binding</keyword>
<dbReference type="CDD" id="cd05278">
    <property type="entry name" value="FDH_like"/>
    <property type="match status" value="1"/>
</dbReference>
<gene>
    <name evidence="9" type="ORF">DW016_02130</name>
</gene>
<dbReference type="Proteomes" id="UP000261080">
    <property type="component" value="Unassembled WGS sequence"/>
</dbReference>
<evidence type="ECO:0000256" key="2">
    <source>
        <dbReference type="ARBA" id="ARBA00008072"/>
    </source>
</evidence>
<evidence type="ECO:0000259" key="7">
    <source>
        <dbReference type="Pfam" id="PF00107"/>
    </source>
</evidence>
<dbReference type="Gene3D" id="3.40.50.720">
    <property type="entry name" value="NAD(P)-binding Rossmann-like Domain"/>
    <property type="match status" value="1"/>
</dbReference>
<dbReference type="PANTHER" id="PTHR42813">
    <property type="entry name" value="ZINC-TYPE ALCOHOL DEHYDROGENASE-LIKE"/>
    <property type="match status" value="1"/>
</dbReference>
<dbReference type="GO" id="GO:0008270">
    <property type="term" value="F:zinc ion binding"/>
    <property type="evidence" value="ECO:0007669"/>
    <property type="project" value="InterPro"/>
</dbReference>
<evidence type="ECO:0000256" key="6">
    <source>
        <dbReference type="RuleBase" id="RU361277"/>
    </source>
</evidence>
<protein>
    <submittedName>
        <fullName evidence="9">Zn-dependent alcohol dehydrogenase</fullName>
    </submittedName>
</protein>
<dbReference type="InterPro" id="IPR002328">
    <property type="entry name" value="ADH_Zn_CS"/>
</dbReference>
<evidence type="ECO:0000313" key="10">
    <source>
        <dbReference type="Proteomes" id="UP000261080"/>
    </source>
</evidence>
<keyword evidence="4 6" id="KW-0862">Zinc</keyword>
<comment type="caution">
    <text evidence="9">The sequence shown here is derived from an EMBL/GenBank/DDBJ whole genome shotgun (WGS) entry which is preliminary data.</text>
</comment>
<sequence length="345" mass="37682">MKALTYIEHDKFAMIDKQKPTLQNPQDAIVRVTMSSICTSDLHIKHGSVPRAVPGITVGHEMVGIVEQIGDEVMSVCPGDRVTVNVETFCGGCFFCKHGYVNNCTDPNGGWALGCRIDGGQAEYVRVPFADQGLNRIPDSVTDEQALFVGDILATGFWAARISEIQPEDTVLIIGAGPTGICTLLCAMLQNPKAIIVCEKEEERRLFLRKHYPKVLACTPEECEAYVLAHSEHGGADVVIEAAGTKDTFELAWKCARPNAIVTVVALYEEAQILPLPQMYGKNLTFKTGGVDGCDCGEILSLIEQGKIDTTPLITHRFPLSEINEAYRIFENRLDGVIKIAVTAE</sequence>
<name>A0A3E3K5X8_9FIRM</name>
<evidence type="ECO:0000256" key="3">
    <source>
        <dbReference type="ARBA" id="ARBA00022723"/>
    </source>
</evidence>
<dbReference type="PROSITE" id="PS00059">
    <property type="entry name" value="ADH_ZINC"/>
    <property type="match status" value="1"/>
</dbReference>
<dbReference type="OrthoDB" id="9769198at2"/>
<dbReference type="GO" id="GO:0016491">
    <property type="term" value="F:oxidoreductase activity"/>
    <property type="evidence" value="ECO:0007669"/>
    <property type="project" value="UniProtKB-KW"/>
</dbReference>
<dbReference type="SUPFAM" id="SSF51735">
    <property type="entry name" value="NAD(P)-binding Rossmann-fold domains"/>
    <property type="match status" value="1"/>
</dbReference>
<comment type="cofactor">
    <cofactor evidence="1 6">
        <name>Zn(2+)</name>
        <dbReference type="ChEBI" id="CHEBI:29105"/>
    </cofactor>
</comment>
<feature type="domain" description="Alcohol dehydrogenase-like N-terminal" evidence="8">
    <location>
        <begin position="25"/>
        <end position="130"/>
    </location>
</feature>
<dbReference type="InterPro" id="IPR013154">
    <property type="entry name" value="ADH-like_N"/>
</dbReference>
<evidence type="ECO:0000259" key="8">
    <source>
        <dbReference type="Pfam" id="PF08240"/>
    </source>
</evidence>
<keyword evidence="5" id="KW-0560">Oxidoreductase</keyword>
<keyword evidence="10" id="KW-1185">Reference proteome</keyword>
<dbReference type="SUPFAM" id="SSF50129">
    <property type="entry name" value="GroES-like"/>
    <property type="match status" value="1"/>
</dbReference>
<evidence type="ECO:0000256" key="5">
    <source>
        <dbReference type="ARBA" id="ARBA00023002"/>
    </source>
</evidence>
<dbReference type="Pfam" id="PF00107">
    <property type="entry name" value="ADH_zinc_N"/>
    <property type="match status" value="1"/>
</dbReference>
<evidence type="ECO:0000256" key="4">
    <source>
        <dbReference type="ARBA" id="ARBA00022833"/>
    </source>
</evidence>
<dbReference type="EMBL" id="QVLX01000001">
    <property type="protein sequence ID" value="RGE90071.1"/>
    <property type="molecule type" value="Genomic_DNA"/>
</dbReference>
<dbReference type="PANTHER" id="PTHR42813:SF4">
    <property type="entry name" value="NADP-DEPENDENT ISOPROPANOL DEHYDROGENASE"/>
    <property type="match status" value="1"/>
</dbReference>
<feature type="domain" description="Alcohol dehydrogenase-like C-terminal" evidence="7">
    <location>
        <begin position="178"/>
        <end position="287"/>
    </location>
</feature>
<reference evidence="9 10" key="1">
    <citation type="submission" date="2018-08" db="EMBL/GenBank/DDBJ databases">
        <title>A genome reference for cultivated species of the human gut microbiota.</title>
        <authorList>
            <person name="Zou Y."/>
            <person name="Xue W."/>
            <person name="Luo G."/>
        </authorList>
    </citation>
    <scope>NUCLEOTIDE SEQUENCE [LARGE SCALE GENOMIC DNA]</scope>
    <source>
        <strain evidence="9 10">AF37-2AT</strain>
    </source>
</reference>
<dbReference type="InterPro" id="IPR036291">
    <property type="entry name" value="NAD(P)-bd_dom_sf"/>
</dbReference>
<dbReference type="Gene3D" id="3.90.180.10">
    <property type="entry name" value="Medium-chain alcohol dehydrogenases, catalytic domain"/>
    <property type="match status" value="1"/>
</dbReference>